<comment type="similarity">
    <text evidence="1">Belongs to the ComF/GntX family.</text>
</comment>
<gene>
    <name evidence="2" type="ORF">XA3_03820</name>
</gene>
<dbReference type="CDD" id="cd06223">
    <property type="entry name" value="PRTases_typeI"/>
    <property type="match status" value="1"/>
</dbReference>
<name>A0AAU9D6F4_9LACO</name>
<protein>
    <submittedName>
        <fullName evidence="2">Competence protein</fullName>
    </submittedName>
</protein>
<sequence length="230" mass="26880">MTKCLLCQAEIVPRVDLQLLLTFKKIYPPTICDRCLKSFVRLNQQHCPQCGRIQEKSVLCLDCQKWRQIYGSDIVVNQALFAYDTQMHDYFQAFKKMGDYRLRSVFLGEIAEWLRKQPQAANILVPTGKSHLAERKFDPVMAIFGDLIPVTSKMDNILEVEHQSLKNRRQRLQTEQTFYFSAENASKLQDFSLIRIFDDIYTTGATIYRMRDALREQNIKKPIVSFTLAR</sequence>
<dbReference type="Gene3D" id="3.40.50.2020">
    <property type="match status" value="1"/>
</dbReference>
<dbReference type="InterPro" id="IPR051910">
    <property type="entry name" value="ComF/GntX_DNA_util-trans"/>
</dbReference>
<keyword evidence="3" id="KW-1185">Reference proteome</keyword>
<proteinExistence type="inferred from homology"/>
<dbReference type="RefSeq" id="WP_317635868.1">
    <property type="nucleotide sequence ID" value="NZ_AP026802.1"/>
</dbReference>
<dbReference type="InterPro" id="IPR029057">
    <property type="entry name" value="PRTase-like"/>
</dbReference>
<reference evidence="2 3" key="1">
    <citation type="journal article" date="2023" name="Microbiol. Spectr.">
        <title>Symbiosis of Carpenter Bees with Uncharacterized Lactic Acid Bacteria Showing NAD Auxotrophy.</title>
        <authorList>
            <person name="Kawasaki S."/>
            <person name="Ozawa K."/>
            <person name="Mori T."/>
            <person name="Yamamoto A."/>
            <person name="Ito M."/>
            <person name="Ohkuma M."/>
            <person name="Sakamoto M."/>
            <person name="Matsutani M."/>
        </authorList>
    </citation>
    <scope>NUCLEOTIDE SEQUENCE [LARGE SCALE GENOMIC DNA]</scope>
    <source>
        <strain evidence="2 3">XA3</strain>
    </source>
</reference>
<evidence type="ECO:0000313" key="3">
    <source>
        <dbReference type="Proteomes" id="UP001321861"/>
    </source>
</evidence>
<accession>A0AAU9D6F4</accession>
<dbReference type="EMBL" id="AP026802">
    <property type="protein sequence ID" value="BDR57941.1"/>
    <property type="molecule type" value="Genomic_DNA"/>
</dbReference>
<dbReference type="AlphaFoldDB" id="A0AAU9D6F4"/>
<dbReference type="PANTHER" id="PTHR47505:SF1">
    <property type="entry name" value="DNA UTILIZATION PROTEIN YHGH"/>
    <property type="match status" value="1"/>
</dbReference>
<dbReference type="PANTHER" id="PTHR47505">
    <property type="entry name" value="DNA UTILIZATION PROTEIN YHGH"/>
    <property type="match status" value="1"/>
</dbReference>
<evidence type="ECO:0000313" key="2">
    <source>
        <dbReference type="EMBL" id="BDR57941.1"/>
    </source>
</evidence>
<organism evidence="2 3">
    <name type="scientific">Xylocopilactobacillus apicola</name>
    <dbReference type="NCBI Taxonomy" id="2932184"/>
    <lineage>
        <taxon>Bacteria</taxon>
        <taxon>Bacillati</taxon>
        <taxon>Bacillota</taxon>
        <taxon>Bacilli</taxon>
        <taxon>Lactobacillales</taxon>
        <taxon>Lactobacillaceae</taxon>
        <taxon>Xylocopilactobacillus</taxon>
    </lineage>
</organism>
<dbReference type="KEGG" id="xap:XA3_03820"/>
<dbReference type="InterPro" id="IPR000836">
    <property type="entry name" value="PRTase_dom"/>
</dbReference>
<dbReference type="SUPFAM" id="SSF53271">
    <property type="entry name" value="PRTase-like"/>
    <property type="match status" value="1"/>
</dbReference>
<evidence type="ECO:0000256" key="1">
    <source>
        <dbReference type="ARBA" id="ARBA00008007"/>
    </source>
</evidence>
<dbReference type="Proteomes" id="UP001321861">
    <property type="component" value="Chromosome"/>
</dbReference>